<name>A0ABP7U2R8_9PSEU</name>
<comment type="caution">
    <text evidence="1">The sequence shown here is derived from an EMBL/GenBank/DDBJ whole genome shotgun (WGS) entry which is preliminary data.</text>
</comment>
<gene>
    <name evidence="1" type="ORF">GCM10022247_70610</name>
</gene>
<dbReference type="Gene3D" id="2.60.20.10">
    <property type="entry name" value="Crystallins"/>
    <property type="match status" value="1"/>
</dbReference>
<sequence length="102" mass="11617">MWEDADHKGSRYVHQKAVTGFYDIDNWDGDNEISSVINNSACSLTMYSNDTRETSFLKWTVRSEQDIPNLQDVALPYLPTDLLTGHPKRNANDEAESFTITC</sequence>
<organism evidence="1 2">
    <name type="scientific">Allokutzneria multivorans</name>
    <dbReference type="NCBI Taxonomy" id="1142134"/>
    <lineage>
        <taxon>Bacteria</taxon>
        <taxon>Bacillati</taxon>
        <taxon>Actinomycetota</taxon>
        <taxon>Actinomycetes</taxon>
        <taxon>Pseudonocardiales</taxon>
        <taxon>Pseudonocardiaceae</taxon>
        <taxon>Allokutzneria</taxon>
    </lineage>
</organism>
<keyword evidence="2" id="KW-1185">Reference proteome</keyword>
<evidence type="ECO:0000313" key="2">
    <source>
        <dbReference type="Proteomes" id="UP001501747"/>
    </source>
</evidence>
<evidence type="ECO:0000313" key="1">
    <source>
        <dbReference type="EMBL" id="GAA4035058.1"/>
    </source>
</evidence>
<dbReference type="Pfam" id="PF03995">
    <property type="entry name" value="Inhibitor_I36"/>
    <property type="match status" value="1"/>
</dbReference>
<reference evidence="2" key="1">
    <citation type="journal article" date="2019" name="Int. J. Syst. Evol. Microbiol.">
        <title>The Global Catalogue of Microorganisms (GCM) 10K type strain sequencing project: providing services to taxonomists for standard genome sequencing and annotation.</title>
        <authorList>
            <consortium name="The Broad Institute Genomics Platform"/>
            <consortium name="The Broad Institute Genome Sequencing Center for Infectious Disease"/>
            <person name="Wu L."/>
            <person name="Ma J."/>
        </authorList>
    </citation>
    <scope>NUCLEOTIDE SEQUENCE [LARGE SCALE GENOMIC DNA]</scope>
    <source>
        <strain evidence="2">JCM 17342</strain>
    </source>
</reference>
<proteinExistence type="predicted"/>
<dbReference type="EMBL" id="BAABAL010000026">
    <property type="protein sequence ID" value="GAA4035058.1"/>
    <property type="molecule type" value="Genomic_DNA"/>
</dbReference>
<protein>
    <submittedName>
        <fullName evidence="1">Uncharacterized protein</fullName>
    </submittedName>
</protein>
<accession>A0ABP7U2R8</accession>
<dbReference type="Proteomes" id="UP001501747">
    <property type="component" value="Unassembled WGS sequence"/>
</dbReference>